<evidence type="ECO:0000313" key="2">
    <source>
        <dbReference type="Proteomes" id="UP000838878"/>
    </source>
</evidence>
<organism evidence="1 2">
    <name type="scientific">Brenthis ino</name>
    <name type="common">lesser marbled fritillary</name>
    <dbReference type="NCBI Taxonomy" id="405034"/>
    <lineage>
        <taxon>Eukaryota</taxon>
        <taxon>Metazoa</taxon>
        <taxon>Ecdysozoa</taxon>
        <taxon>Arthropoda</taxon>
        <taxon>Hexapoda</taxon>
        <taxon>Insecta</taxon>
        <taxon>Pterygota</taxon>
        <taxon>Neoptera</taxon>
        <taxon>Endopterygota</taxon>
        <taxon>Lepidoptera</taxon>
        <taxon>Glossata</taxon>
        <taxon>Ditrysia</taxon>
        <taxon>Papilionoidea</taxon>
        <taxon>Nymphalidae</taxon>
        <taxon>Heliconiinae</taxon>
        <taxon>Argynnini</taxon>
        <taxon>Brenthis</taxon>
    </lineage>
</organism>
<accession>A0A8J9VNL0</accession>
<name>A0A8J9VNL0_9NEOP</name>
<keyword evidence="2" id="KW-1185">Reference proteome</keyword>
<sequence length="144" mass="16397">MTLRHFKSPLDLSKNWKRQDNKPKFYKGETSLLRHSHSSKGIQSKNSRLTNIYTILEVHVVSVRVGASREATSPVEAHIKKKEASPCHRCGQIHRVSCPAIGVIWQLMQETKPFFKVCHTIKKVNALSQSDSDVEIFVKSNFVV</sequence>
<dbReference type="OrthoDB" id="116216at2759"/>
<evidence type="ECO:0000313" key="1">
    <source>
        <dbReference type="EMBL" id="CAH0723520.1"/>
    </source>
</evidence>
<reference evidence="1" key="1">
    <citation type="submission" date="2021-12" db="EMBL/GenBank/DDBJ databases">
        <authorList>
            <person name="Martin H S."/>
        </authorList>
    </citation>
    <scope>NUCLEOTIDE SEQUENCE</scope>
</reference>
<protein>
    <submittedName>
        <fullName evidence="1">Uncharacterized protein</fullName>
    </submittedName>
</protein>
<dbReference type="Proteomes" id="UP000838878">
    <property type="component" value="Chromosome 4"/>
</dbReference>
<dbReference type="EMBL" id="OV170224">
    <property type="protein sequence ID" value="CAH0723520.1"/>
    <property type="molecule type" value="Genomic_DNA"/>
</dbReference>
<proteinExistence type="predicted"/>
<dbReference type="AlphaFoldDB" id="A0A8J9VNL0"/>
<feature type="non-terminal residue" evidence="1">
    <location>
        <position position="144"/>
    </location>
</feature>
<gene>
    <name evidence="1" type="ORF">BINO364_LOCUS9345</name>
</gene>